<keyword evidence="2" id="KW-1185">Reference proteome</keyword>
<dbReference type="Proteomes" id="UP000001835">
    <property type="component" value="Segment"/>
</dbReference>
<sequence length="381" mass="43193">MISWLNFEELLIHNPIELINPSKDTIRVAMSQKQYIEFFSNKYTYNGLYYDEEMDFCLFYYADPLQSYKEGDVYAQGYIDVEMKIYRVKWLCNVSISRPSGLLQTTDGTQGVPQEGGKYTHTAWSYSADGTDRFSTVYPNLNLLNGTKDFNGDWINGGVWGNDGKYKGLTVKSYQKAWDGMFKKYIVPQDGLYTWSSFVKSESDTSDIFRVLFINNKEFPIVGLGHKFDWLRDSVTVPLKKGDEVIFNYGNLKNNGGKLSVAGYKLESGSIATPWMPSASEVTTSDGPSYIGQYTDYTLEDSTNPSSYTWREIREDKWNVTKIGMLVSPQDKQITMVQAGALMKCGINNDITGWTDGTTQLNYSGQDFIIDGYGMRGLHNG</sequence>
<reference evidence="1 2" key="1">
    <citation type="journal article" date="1993" name="Can. J. Microbiol.">
        <title>Sequence analysis of the lysin gene region of the prolate lactococcal bacteriophage c2.</title>
        <authorList>
            <person name="Ward L.J."/>
            <person name="Beresford T.P."/>
            <person name="Lubbers M.W."/>
            <person name="Jarvis B.D."/>
            <person name="Jarvis A.W."/>
        </authorList>
    </citation>
    <scope>NUCLEOTIDE SEQUENCE [LARGE SCALE GENOMIC DNA]</scope>
</reference>
<gene>
    <name evidence="1" type="primary">l15</name>
</gene>
<accession>Q38310</accession>
<protein>
    <submittedName>
        <fullName evidence="1">Minor structural protein</fullName>
    </submittedName>
</protein>
<reference evidence="1 2" key="3">
    <citation type="journal article" date="1995" name="Appl. Environ. Microbiol.">
        <title>Sequencing and analysis of the prolate-headed lactococcal bacteriophage c2 genome and identification of the structural genes.</title>
        <authorList>
            <person name="Lubbers M.W."/>
            <person name="Waterfield N.R."/>
            <person name="Beresford T.P."/>
            <person name="Le Page R.W."/>
            <person name="Jarvis A.W."/>
        </authorList>
    </citation>
    <scope>NUCLEOTIDE SEQUENCE</scope>
</reference>
<dbReference type="GeneID" id="1261158"/>
<dbReference type="EMBL" id="L48605">
    <property type="protein sequence ID" value="AAA92194.1"/>
    <property type="molecule type" value="Genomic_DNA"/>
</dbReference>
<reference evidence="1 2" key="2">
    <citation type="journal article" date="1994" name="Mol. Gen. Genet.">
        <title>Sequencing and analysis of the cos region of the lactococcal bacteriophage c2.</title>
        <authorList>
            <person name="Lubbers M.W."/>
            <person name="Ward L.J."/>
            <person name="Beresford T.P."/>
            <person name="Jarvis B.D."/>
            <person name="Jarvis A.W."/>
        </authorList>
    </citation>
    <scope>NUCLEOTIDE SEQUENCE [LARGE SCALE GENOMIC DNA]</scope>
</reference>
<name>Q38310_BPLC2</name>
<dbReference type="KEGG" id="vg:1261158"/>
<dbReference type="RefSeq" id="NP_043563.1">
    <property type="nucleotide sequence ID" value="NC_001706.1"/>
</dbReference>
<organism evidence="1 2">
    <name type="scientific">Lactococcus phage c2</name>
    <dbReference type="NCBI Taxonomy" id="2681624"/>
    <lineage>
        <taxon>Viruses</taxon>
        <taxon>Duplodnaviria</taxon>
        <taxon>Heunggongvirae</taxon>
        <taxon>Uroviricota</taxon>
        <taxon>Caudoviricetes</taxon>
        <taxon>Ceduovirus</taxon>
        <taxon>Ceduovirus c2</taxon>
    </lineage>
</organism>
<proteinExistence type="predicted"/>
<evidence type="ECO:0000313" key="1">
    <source>
        <dbReference type="EMBL" id="AAA92194.1"/>
    </source>
</evidence>
<evidence type="ECO:0000313" key="2">
    <source>
        <dbReference type="Proteomes" id="UP000001835"/>
    </source>
</evidence>
<organismHost>
    <name type="scientific">Lactococcus</name>
    <name type="common">lactic streptococci</name>
    <dbReference type="NCBI Taxonomy" id="1357"/>
</organismHost>